<evidence type="ECO:0000313" key="2">
    <source>
        <dbReference type="EMBL" id="HIY78396.1"/>
    </source>
</evidence>
<gene>
    <name evidence="2" type="ORF">H9728_05065</name>
</gene>
<keyword evidence="1" id="KW-0812">Transmembrane</keyword>
<sequence>MQVYILSVCGAVIISALVTLLLPEGKTGKFINGILKLFCLLVVLVPLFGFFKELKNPDFPDSSQEASLDDGFIDYAFDVRAKEDGEKIDKTIADEFSVVVSSSVAWDFVEYSYKITGVSVKIKNFGMYGNDEHIIIIDKIARRVSELTDLPLEEVNVYE</sequence>
<reference evidence="2" key="1">
    <citation type="journal article" date="2021" name="PeerJ">
        <title>Extensive microbial diversity within the chicken gut microbiome revealed by metagenomics and culture.</title>
        <authorList>
            <person name="Gilroy R."/>
            <person name="Ravi A."/>
            <person name="Getino M."/>
            <person name="Pursley I."/>
            <person name="Horton D.L."/>
            <person name="Alikhan N.F."/>
            <person name="Baker D."/>
            <person name="Gharbi K."/>
            <person name="Hall N."/>
            <person name="Watson M."/>
            <person name="Adriaenssens E.M."/>
            <person name="Foster-Nyarko E."/>
            <person name="Jarju S."/>
            <person name="Secka A."/>
            <person name="Antonio M."/>
            <person name="Oren A."/>
            <person name="Chaudhuri R.R."/>
            <person name="La Ragione R."/>
            <person name="Hildebrand F."/>
            <person name="Pallen M.J."/>
        </authorList>
    </citation>
    <scope>NUCLEOTIDE SEQUENCE</scope>
    <source>
        <strain evidence="2">CHK199-9574</strain>
    </source>
</reference>
<feature type="transmembrane region" description="Helical" evidence="1">
    <location>
        <begin position="5"/>
        <end position="22"/>
    </location>
</feature>
<evidence type="ECO:0000313" key="3">
    <source>
        <dbReference type="Proteomes" id="UP000824135"/>
    </source>
</evidence>
<keyword evidence="1" id="KW-0472">Membrane</keyword>
<accession>A0A9D1Z7N2</accession>
<protein>
    <submittedName>
        <fullName evidence="2">Stage III sporulation protein AF</fullName>
    </submittedName>
</protein>
<feature type="transmembrane region" description="Helical" evidence="1">
    <location>
        <begin position="34"/>
        <end position="51"/>
    </location>
</feature>
<keyword evidence="1" id="KW-1133">Transmembrane helix</keyword>
<dbReference type="InterPro" id="IPR014245">
    <property type="entry name" value="Spore_III_AF"/>
</dbReference>
<dbReference type="Pfam" id="PF09581">
    <property type="entry name" value="Spore_III_AF"/>
    <property type="match status" value="1"/>
</dbReference>
<dbReference type="AlphaFoldDB" id="A0A9D1Z7N2"/>
<proteinExistence type="predicted"/>
<name>A0A9D1Z7N2_9FIRM</name>
<organism evidence="2 3">
    <name type="scientific">Candidatus Borkfalkia excrementavium</name>
    <dbReference type="NCBI Taxonomy" id="2838505"/>
    <lineage>
        <taxon>Bacteria</taxon>
        <taxon>Bacillati</taxon>
        <taxon>Bacillota</taxon>
        <taxon>Clostridia</taxon>
        <taxon>Christensenellales</taxon>
        <taxon>Christensenellaceae</taxon>
        <taxon>Candidatus Borkfalkia</taxon>
    </lineage>
</organism>
<dbReference type="Proteomes" id="UP000824135">
    <property type="component" value="Unassembled WGS sequence"/>
</dbReference>
<dbReference type="EMBL" id="DXCO01000035">
    <property type="protein sequence ID" value="HIY78396.1"/>
    <property type="molecule type" value="Genomic_DNA"/>
</dbReference>
<evidence type="ECO:0000256" key="1">
    <source>
        <dbReference type="SAM" id="Phobius"/>
    </source>
</evidence>
<comment type="caution">
    <text evidence="2">The sequence shown here is derived from an EMBL/GenBank/DDBJ whole genome shotgun (WGS) entry which is preliminary data.</text>
</comment>
<reference evidence="2" key="2">
    <citation type="submission" date="2021-04" db="EMBL/GenBank/DDBJ databases">
        <authorList>
            <person name="Gilroy R."/>
        </authorList>
    </citation>
    <scope>NUCLEOTIDE SEQUENCE</scope>
    <source>
        <strain evidence="2">CHK199-9574</strain>
    </source>
</reference>